<comment type="caution">
    <text evidence="2">The sequence shown here is derived from an EMBL/GenBank/DDBJ whole genome shotgun (WGS) entry which is preliminary data.</text>
</comment>
<dbReference type="EMBL" id="MCFG01000022">
    <property type="protein sequence ID" value="ORX86353.1"/>
    <property type="molecule type" value="Genomic_DNA"/>
</dbReference>
<keyword evidence="3" id="KW-1185">Reference proteome</keyword>
<keyword evidence="1" id="KW-0812">Transmembrane</keyword>
<organism evidence="2 3">
    <name type="scientific">Anaeromyces robustus</name>
    <dbReference type="NCBI Taxonomy" id="1754192"/>
    <lineage>
        <taxon>Eukaryota</taxon>
        <taxon>Fungi</taxon>
        <taxon>Fungi incertae sedis</taxon>
        <taxon>Chytridiomycota</taxon>
        <taxon>Chytridiomycota incertae sedis</taxon>
        <taxon>Neocallimastigomycetes</taxon>
        <taxon>Neocallimastigales</taxon>
        <taxon>Neocallimastigaceae</taxon>
        <taxon>Anaeromyces</taxon>
    </lineage>
</organism>
<accession>A0A1Y1XKY2</accession>
<reference evidence="2 3" key="2">
    <citation type="submission" date="2016-08" db="EMBL/GenBank/DDBJ databases">
        <title>Pervasive Adenine N6-methylation of Active Genes in Fungi.</title>
        <authorList>
            <consortium name="DOE Joint Genome Institute"/>
            <person name="Mondo S.J."/>
            <person name="Dannebaum R.O."/>
            <person name="Kuo R.C."/>
            <person name="Labutti K."/>
            <person name="Haridas S."/>
            <person name="Kuo A."/>
            <person name="Salamov A."/>
            <person name="Ahrendt S.R."/>
            <person name="Lipzen A."/>
            <person name="Sullivan W."/>
            <person name="Andreopoulos W.B."/>
            <person name="Clum A."/>
            <person name="Lindquist E."/>
            <person name="Daum C."/>
            <person name="Ramamoorthy G.K."/>
            <person name="Gryganskyi A."/>
            <person name="Culley D."/>
            <person name="Magnuson J.K."/>
            <person name="James T.Y."/>
            <person name="O'Malley M.A."/>
            <person name="Stajich J.E."/>
            <person name="Spatafora J.W."/>
            <person name="Visel A."/>
            <person name="Grigoriev I.V."/>
        </authorList>
    </citation>
    <scope>NUCLEOTIDE SEQUENCE [LARGE SCALE GENOMIC DNA]</scope>
    <source>
        <strain evidence="2 3">S4</strain>
    </source>
</reference>
<evidence type="ECO:0000256" key="1">
    <source>
        <dbReference type="SAM" id="Phobius"/>
    </source>
</evidence>
<dbReference type="Proteomes" id="UP000193944">
    <property type="component" value="Unassembled WGS sequence"/>
</dbReference>
<evidence type="ECO:0000313" key="3">
    <source>
        <dbReference type="Proteomes" id="UP000193944"/>
    </source>
</evidence>
<reference evidence="2 3" key="1">
    <citation type="submission" date="2016-08" db="EMBL/GenBank/DDBJ databases">
        <title>A Parts List for Fungal Cellulosomes Revealed by Comparative Genomics.</title>
        <authorList>
            <consortium name="DOE Joint Genome Institute"/>
            <person name="Haitjema C.H."/>
            <person name="Gilmore S.P."/>
            <person name="Henske J.K."/>
            <person name="Solomon K.V."/>
            <person name="De Groot R."/>
            <person name="Kuo A."/>
            <person name="Mondo S.J."/>
            <person name="Salamov A.A."/>
            <person name="Labutti K."/>
            <person name="Zhao Z."/>
            <person name="Chiniquy J."/>
            <person name="Barry K."/>
            <person name="Brewer H.M."/>
            <person name="Purvine S.O."/>
            <person name="Wright A.T."/>
            <person name="Boxma B."/>
            <person name="Van Alen T."/>
            <person name="Hackstein J.H."/>
            <person name="Baker S.E."/>
            <person name="Grigoriev I.V."/>
            <person name="O'Malley M.A."/>
        </authorList>
    </citation>
    <scope>NUCLEOTIDE SEQUENCE [LARGE SCALE GENOMIC DNA]</scope>
    <source>
        <strain evidence="2 3">S4</strain>
    </source>
</reference>
<feature type="transmembrane region" description="Helical" evidence="1">
    <location>
        <begin position="101"/>
        <end position="123"/>
    </location>
</feature>
<dbReference type="OrthoDB" id="10381545at2759"/>
<keyword evidence="1" id="KW-0472">Membrane</keyword>
<keyword evidence="1" id="KW-1133">Transmembrane helix</keyword>
<proteinExistence type="predicted"/>
<protein>
    <submittedName>
        <fullName evidence="2">Uncharacterized protein</fullName>
    </submittedName>
</protein>
<name>A0A1Y1XKY2_9FUNG</name>
<dbReference type="AlphaFoldDB" id="A0A1Y1XKY2"/>
<evidence type="ECO:0000313" key="2">
    <source>
        <dbReference type="EMBL" id="ORX86353.1"/>
    </source>
</evidence>
<gene>
    <name evidence="2" type="ORF">BCR32DRAFT_241069</name>
</gene>
<sequence>MNNYIDLTEELSKLNFDELIEEYIDRARSVLNRSVIKNQKTEQLMYNESITLDNFYEYRHRFIDDYDYLFLYDAFDYVIGGSIQYESIIYQILYTKVKDGIIYVIIFYLIGISLILFSIYYTYTLIKEINTTLRELINIIFIVPKSAIELAPEFKRFIENGYIDD</sequence>